<keyword evidence="2" id="KW-0288">FMN</keyword>
<dbReference type="InterPro" id="IPR008254">
    <property type="entry name" value="Flavodoxin/NO_synth"/>
</dbReference>
<dbReference type="InterPro" id="IPR029039">
    <property type="entry name" value="Flavoprotein-like_sf"/>
</dbReference>
<accession>A0A7U7GF85</accession>
<dbReference type="Proteomes" id="UP000019184">
    <property type="component" value="Unassembled WGS sequence"/>
</dbReference>
<dbReference type="InterPro" id="IPR005025">
    <property type="entry name" value="FMN_Rdtase-like_dom"/>
</dbReference>
<dbReference type="RefSeq" id="WP_034435945.1">
    <property type="nucleotide sequence ID" value="NZ_CBTK010000295.1"/>
</dbReference>
<comment type="caution">
    <text evidence="4">The sequence shown here is derived from an EMBL/GenBank/DDBJ whole genome shotgun (WGS) entry which is preliminary data.</text>
</comment>
<keyword evidence="1" id="KW-0285">Flavoprotein</keyword>
<name>A0A7U7GF85_9GAMM</name>
<sequence length="155" mass="17097">MTESRKHLLMVYHSQTGHTRMMAQAVLRGARRVPEVEIRLKRALRAGLDDLLWAHGLLLGTPENFGYMSGALKNFLDRTYYPAQGKISGLPYAVFISAGNDGIGALTSIERIARGYPLKPVCDPIIARGELSTEILQHCEELGETMALGVAWGIF</sequence>
<evidence type="ECO:0000256" key="2">
    <source>
        <dbReference type="ARBA" id="ARBA00022643"/>
    </source>
</evidence>
<gene>
    <name evidence="4" type="ORF">BN874_770052</name>
</gene>
<evidence type="ECO:0000256" key="1">
    <source>
        <dbReference type="ARBA" id="ARBA00022630"/>
    </source>
</evidence>
<dbReference type="AlphaFoldDB" id="A0A7U7GF85"/>
<dbReference type="GO" id="GO:0003955">
    <property type="term" value="F:NAD(P)H dehydrogenase (quinone) activity"/>
    <property type="evidence" value="ECO:0007669"/>
    <property type="project" value="TreeGrafter"/>
</dbReference>
<feature type="domain" description="Flavodoxin-like" evidence="3">
    <location>
        <begin position="8"/>
        <end position="155"/>
    </location>
</feature>
<dbReference type="PROSITE" id="PS50902">
    <property type="entry name" value="FLAVODOXIN_LIKE"/>
    <property type="match status" value="1"/>
</dbReference>
<dbReference type="Pfam" id="PF03358">
    <property type="entry name" value="FMN_red"/>
    <property type="match status" value="1"/>
</dbReference>
<dbReference type="GO" id="GO:0016020">
    <property type="term" value="C:membrane"/>
    <property type="evidence" value="ECO:0007669"/>
    <property type="project" value="TreeGrafter"/>
</dbReference>
<evidence type="ECO:0000313" key="5">
    <source>
        <dbReference type="Proteomes" id="UP000019184"/>
    </source>
</evidence>
<organism evidence="4 5">
    <name type="scientific">Candidatus Contendobacter odensis Run_B_J11</name>
    <dbReference type="NCBI Taxonomy" id="1400861"/>
    <lineage>
        <taxon>Bacteria</taxon>
        <taxon>Pseudomonadati</taxon>
        <taxon>Pseudomonadota</taxon>
        <taxon>Gammaproteobacteria</taxon>
        <taxon>Candidatus Competibacteraceae</taxon>
        <taxon>Candidatus Contendibacter</taxon>
    </lineage>
</organism>
<dbReference type="EMBL" id="CBTK010000295">
    <property type="protein sequence ID" value="CDH47202.1"/>
    <property type="molecule type" value="Genomic_DNA"/>
</dbReference>
<dbReference type="Gene3D" id="3.40.50.360">
    <property type="match status" value="1"/>
</dbReference>
<evidence type="ECO:0000259" key="3">
    <source>
        <dbReference type="PROSITE" id="PS50902"/>
    </source>
</evidence>
<dbReference type="SUPFAM" id="SSF52218">
    <property type="entry name" value="Flavoproteins"/>
    <property type="match status" value="1"/>
</dbReference>
<dbReference type="PANTHER" id="PTHR30546">
    <property type="entry name" value="FLAVODOXIN-RELATED PROTEIN WRBA-RELATED"/>
    <property type="match status" value="1"/>
</dbReference>
<protein>
    <submittedName>
        <fullName evidence="4">Flavodoxin protein</fullName>
    </submittedName>
</protein>
<reference evidence="4 5" key="1">
    <citation type="journal article" date="2014" name="ISME J.">
        <title>Candidatus Competibacter-lineage genomes retrieved from metagenomes reveal functional metabolic diversity.</title>
        <authorList>
            <person name="McIlroy S.J."/>
            <person name="Albertsen M."/>
            <person name="Andresen E.K."/>
            <person name="Saunders A.M."/>
            <person name="Kristiansen R."/>
            <person name="Stokholm-Bjerregaard M."/>
            <person name="Nielsen K.L."/>
            <person name="Nielsen P.H."/>
        </authorList>
    </citation>
    <scope>NUCLEOTIDE SEQUENCE [LARGE SCALE GENOMIC DNA]</scope>
    <source>
        <strain evidence="4 5">Run_B_J11</strain>
    </source>
</reference>
<dbReference type="PANTHER" id="PTHR30546:SF23">
    <property type="entry name" value="FLAVOPROTEIN-LIKE PROTEIN YCP4-RELATED"/>
    <property type="match status" value="1"/>
</dbReference>
<dbReference type="GO" id="GO:0010181">
    <property type="term" value="F:FMN binding"/>
    <property type="evidence" value="ECO:0007669"/>
    <property type="project" value="InterPro"/>
</dbReference>
<evidence type="ECO:0000313" key="4">
    <source>
        <dbReference type="EMBL" id="CDH47202.1"/>
    </source>
</evidence>
<dbReference type="OrthoDB" id="5736081at2"/>
<keyword evidence="5" id="KW-1185">Reference proteome</keyword>
<proteinExistence type="predicted"/>